<feature type="compositionally biased region" description="Low complexity" evidence="1">
    <location>
        <begin position="124"/>
        <end position="142"/>
    </location>
</feature>
<keyword evidence="3" id="KW-1185">Reference proteome</keyword>
<proteinExistence type="predicted"/>
<evidence type="ECO:0000313" key="2">
    <source>
        <dbReference type="EMBL" id="RKO85319.1"/>
    </source>
</evidence>
<feature type="region of interest" description="Disordered" evidence="1">
    <location>
        <begin position="100"/>
        <end position="172"/>
    </location>
</feature>
<dbReference type="AlphaFoldDB" id="A0A4P9VZR2"/>
<accession>A0A4P9VZR2</accession>
<dbReference type="Proteomes" id="UP000269721">
    <property type="component" value="Unassembled WGS sequence"/>
</dbReference>
<feature type="compositionally biased region" description="Basic and acidic residues" evidence="1">
    <location>
        <begin position="159"/>
        <end position="172"/>
    </location>
</feature>
<evidence type="ECO:0000313" key="3">
    <source>
        <dbReference type="Proteomes" id="UP000269721"/>
    </source>
</evidence>
<evidence type="ECO:0000256" key="1">
    <source>
        <dbReference type="SAM" id="MobiDB-lite"/>
    </source>
</evidence>
<name>A0A4P9VZR2_9FUNG</name>
<protein>
    <submittedName>
        <fullName evidence="2">Uncharacterized protein</fullName>
    </submittedName>
</protein>
<sequence>MEGRLGAALSADPNGRIDMHQQAQPCYNRPILLFSTAWFHNSCVDYTPEPEPDPNDPAPAEDPVWIPVSKTYMDAARDIRSPTSVGTGALGVSVNHIETRRVETDGRRQKEMAFRNAPYETTGPKAPSRSSSSPQTSISDPSPTAPPPLPSASSASSLTKEDQKPAAKKYEKEARRGILVTVWRLLCHHSANGARLCPSLEENNYRFRRS</sequence>
<feature type="compositionally biased region" description="Basic and acidic residues" evidence="1">
    <location>
        <begin position="100"/>
        <end position="113"/>
    </location>
</feature>
<organism evidence="2 3">
    <name type="scientific">Blyttiomyces helicus</name>
    <dbReference type="NCBI Taxonomy" id="388810"/>
    <lineage>
        <taxon>Eukaryota</taxon>
        <taxon>Fungi</taxon>
        <taxon>Fungi incertae sedis</taxon>
        <taxon>Chytridiomycota</taxon>
        <taxon>Chytridiomycota incertae sedis</taxon>
        <taxon>Chytridiomycetes</taxon>
        <taxon>Chytridiomycetes incertae sedis</taxon>
        <taxon>Blyttiomyces</taxon>
    </lineage>
</organism>
<gene>
    <name evidence="2" type="ORF">BDK51DRAFT_48120</name>
</gene>
<dbReference type="EMBL" id="KZ999194">
    <property type="protein sequence ID" value="RKO85319.1"/>
    <property type="molecule type" value="Genomic_DNA"/>
</dbReference>
<reference evidence="3" key="1">
    <citation type="journal article" date="2018" name="Nat. Microbiol.">
        <title>Leveraging single-cell genomics to expand the fungal tree of life.</title>
        <authorList>
            <person name="Ahrendt S.R."/>
            <person name="Quandt C.A."/>
            <person name="Ciobanu D."/>
            <person name="Clum A."/>
            <person name="Salamov A."/>
            <person name="Andreopoulos B."/>
            <person name="Cheng J.F."/>
            <person name="Woyke T."/>
            <person name="Pelin A."/>
            <person name="Henrissat B."/>
            <person name="Reynolds N.K."/>
            <person name="Benny G.L."/>
            <person name="Smith M.E."/>
            <person name="James T.Y."/>
            <person name="Grigoriev I.V."/>
        </authorList>
    </citation>
    <scope>NUCLEOTIDE SEQUENCE [LARGE SCALE GENOMIC DNA]</scope>
</reference>